<protein>
    <submittedName>
        <fullName evidence="2">5822_t:CDS:1</fullName>
    </submittedName>
</protein>
<dbReference type="SUPFAM" id="SSF55811">
    <property type="entry name" value="Nudix"/>
    <property type="match status" value="1"/>
</dbReference>
<comment type="caution">
    <text evidence="2">The sequence shown here is derived from an EMBL/GenBank/DDBJ whole genome shotgun (WGS) entry which is preliminary data.</text>
</comment>
<evidence type="ECO:0000313" key="2">
    <source>
        <dbReference type="EMBL" id="CAG8742875.1"/>
    </source>
</evidence>
<dbReference type="EMBL" id="CAJVPV010031456">
    <property type="protein sequence ID" value="CAG8742875.1"/>
    <property type="molecule type" value="Genomic_DNA"/>
</dbReference>
<reference evidence="2" key="1">
    <citation type="submission" date="2021-06" db="EMBL/GenBank/DDBJ databases">
        <authorList>
            <person name="Kallberg Y."/>
            <person name="Tangrot J."/>
            <person name="Rosling A."/>
        </authorList>
    </citation>
    <scope>NUCLEOTIDE SEQUENCE</scope>
    <source>
        <strain evidence="2">CL551</strain>
    </source>
</reference>
<dbReference type="InterPro" id="IPR000086">
    <property type="entry name" value="NUDIX_hydrolase_dom"/>
</dbReference>
<dbReference type="PROSITE" id="PS51462">
    <property type="entry name" value="NUDIX"/>
    <property type="match status" value="1"/>
</dbReference>
<dbReference type="AlphaFoldDB" id="A0A9N9IQL0"/>
<dbReference type="CDD" id="cd02883">
    <property type="entry name" value="NUDIX_Hydrolase"/>
    <property type="match status" value="1"/>
</dbReference>
<evidence type="ECO:0000313" key="3">
    <source>
        <dbReference type="Proteomes" id="UP000789342"/>
    </source>
</evidence>
<dbReference type="OrthoDB" id="447842at2759"/>
<sequence length="200" mass="23200">LEKMEWDKSFVEGDIKYISMCVLVDSTKNVWVSLVDGGDASFYQVPCGELKLISGERESFEECAIREVREQTGIIVNSKNLKKIIEHRYILVDGLRVCNIFLTCVHDTVPVHESLDDDMWKKFDYRKLDGLDYPLIYPLKLVYNDIERSIRSLRINNRSNMRIRVMDGDIKNGINGKRVYNSDESNDSSKKRVKIVVENV</sequence>
<evidence type="ECO:0000259" key="1">
    <source>
        <dbReference type="PROSITE" id="PS51462"/>
    </source>
</evidence>
<dbReference type="InterPro" id="IPR015797">
    <property type="entry name" value="NUDIX_hydrolase-like_dom_sf"/>
</dbReference>
<accession>A0A9N9IQL0</accession>
<dbReference type="Proteomes" id="UP000789342">
    <property type="component" value="Unassembled WGS sequence"/>
</dbReference>
<proteinExistence type="predicted"/>
<gene>
    <name evidence="2" type="ORF">AMORRO_LOCUS14835</name>
</gene>
<feature type="non-terminal residue" evidence="2">
    <location>
        <position position="1"/>
    </location>
</feature>
<feature type="domain" description="Nudix hydrolase" evidence="1">
    <location>
        <begin position="13"/>
        <end position="143"/>
    </location>
</feature>
<dbReference type="Gene3D" id="3.90.79.10">
    <property type="entry name" value="Nucleoside Triphosphate Pyrophosphohydrolase"/>
    <property type="match status" value="1"/>
</dbReference>
<organism evidence="2 3">
    <name type="scientific">Acaulospora morrowiae</name>
    <dbReference type="NCBI Taxonomy" id="94023"/>
    <lineage>
        <taxon>Eukaryota</taxon>
        <taxon>Fungi</taxon>
        <taxon>Fungi incertae sedis</taxon>
        <taxon>Mucoromycota</taxon>
        <taxon>Glomeromycotina</taxon>
        <taxon>Glomeromycetes</taxon>
        <taxon>Diversisporales</taxon>
        <taxon>Acaulosporaceae</taxon>
        <taxon>Acaulospora</taxon>
    </lineage>
</organism>
<keyword evidence="3" id="KW-1185">Reference proteome</keyword>
<name>A0A9N9IQL0_9GLOM</name>